<evidence type="ECO:0000313" key="2">
    <source>
        <dbReference type="EMBL" id="CAA7394278.1"/>
    </source>
</evidence>
<gene>
    <name evidence="2" type="ORF">SI8410_04004939</name>
</gene>
<evidence type="ECO:0000256" key="1">
    <source>
        <dbReference type="SAM" id="SignalP"/>
    </source>
</evidence>
<dbReference type="Gene3D" id="2.60.20.30">
    <property type="match status" value="1"/>
</dbReference>
<dbReference type="InterPro" id="IPR015791">
    <property type="entry name" value="Antimic/Inh_G_crystallin-like"/>
</dbReference>
<sequence length="107" mass="11810">MATHRKTPVAAAADILLLLIAAAAVGPASASTLTLYRAPLCRVPIRGSCGVCYNFGPVYRGYFFNYFGGQVARFYPRFNCQVPFITVASNRRRCFPPFPSRSIRLIC</sequence>
<feature type="chain" id="PRO_5029736866" evidence="1">
    <location>
        <begin position="31"/>
        <end position="107"/>
    </location>
</feature>
<evidence type="ECO:0000313" key="3">
    <source>
        <dbReference type="Proteomes" id="UP000663760"/>
    </source>
</evidence>
<accession>A0A7I8KB03</accession>
<keyword evidence="1" id="KW-0732">Signal</keyword>
<keyword evidence="3" id="KW-1185">Reference proteome</keyword>
<reference evidence="2" key="1">
    <citation type="submission" date="2020-02" db="EMBL/GenBank/DDBJ databases">
        <authorList>
            <person name="Scholz U."/>
            <person name="Mascher M."/>
            <person name="Fiebig A."/>
        </authorList>
    </citation>
    <scope>NUCLEOTIDE SEQUENCE</scope>
</reference>
<dbReference type="AlphaFoldDB" id="A0A7I8KB03"/>
<organism evidence="2 3">
    <name type="scientific">Spirodela intermedia</name>
    <name type="common">Intermediate duckweed</name>
    <dbReference type="NCBI Taxonomy" id="51605"/>
    <lineage>
        <taxon>Eukaryota</taxon>
        <taxon>Viridiplantae</taxon>
        <taxon>Streptophyta</taxon>
        <taxon>Embryophyta</taxon>
        <taxon>Tracheophyta</taxon>
        <taxon>Spermatophyta</taxon>
        <taxon>Magnoliopsida</taxon>
        <taxon>Liliopsida</taxon>
        <taxon>Araceae</taxon>
        <taxon>Lemnoideae</taxon>
        <taxon>Spirodela</taxon>
    </lineage>
</organism>
<name>A0A7I8KB03_SPIIN</name>
<dbReference type="EMBL" id="LR746267">
    <property type="protein sequence ID" value="CAA7394278.1"/>
    <property type="molecule type" value="Genomic_DNA"/>
</dbReference>
<protein>
    <submittedName>
        <fullName evidence="2">Uncharacterized protein</fullName>
    </submittedName>
</protein>
<feature type="signal peptide" evidence="1">
    <location>
        <begin position="1"/>
        <end position="30"/>
    </location>
</feature>
<dbReference type="Proteomes" id="UP000663760">
    <property type="component" value="Chromosome 4"/>
</dbReference>
<proteinExistence type="predicted"/>